<dbReference type="EMBL" id="CWKI01000009">
    <property type="protein sequence ID" value="CTR09181.1"/>
    <property type="molecule type" value="Genomic_DNA"/>
</dbReference>
<proteinExistence type="predicted"/>
<keyword evidence="2" id="KW-1185">Reference proteome</keyword>
<sequence length="115" mass="13174">RARKGKTAAERHAEDEAMFERMSPEYPKLGRYYLYYKPPWLVEGRARAKKLREEMELAFEKEVGKALDRIVELSEEIGELRIKTELGWLAIEAEAIEAEVIEAEGGGEGLSEDNM</sequence>
<dbReference type="Proteomes" id="UP000199069">
    <property type="component" value="Unassembled WGS sequence"/>
</dbReference>
<gene>
    <name evidence="1" type="primary">FGENESH: predicted gene_9.388</name>
    <name evidence="1" type="ORF">BN2166_0050420</name>
</gene>
<dbReference type="AlphaFoldDB" id="A0A0K3CPR7"/>
<evidence type="ECO:0000313" key="2">
    <source>
        <dbReference type="Proteomes" id="UP000199069"/>
    </source>
</evidence>
<feature type="non-terminal residue" evidence="1">
    <location>
        <position position="1"/>
    </location>
</feature>
<name>A0A0K3CPR7_RHOTO</name>
<reference evidence="1 2" key="1">
    <citation type="submission" date="2015-07" db="EMBL/GenBank/DDBJ databases">
        <authorList>
            <person name="Cajimat M.N.B."/>
            <person name="Milazzo M.L."/>
            <person name="Fulhorst C.F."/>
        </authorList>
    </citation>
    <scope>NUCLEOTIDE SEQUENCE [LARGE SCALE GENOMIC DNA]</scope>
    <source>
        <strain evidence="1">Single colony</strain>
    </source>
</reference>
<organism evidence="1 2">
    <name type="scientific">Rhodotorula toruloides</name>
    <name type="common">Yeast</name>
    <name type="synonym">Rhodosporidium toruloides</name>
    <dbReference type="NCBI Taxonomy" id="5286"/>
    <lineage>
        <taxon>Eukaryota</taxon>
        <taxon>Fungi</taxon>
        <taxon>Dikarya</taxon>
        <taxon>Basidiomycota</taxon>
        <taxon>Pucciniomycotina</taxon>
        <taxon>Microbotryomycetes</taxon>
        <taxon>Sporidiobolales</taxon>
        <taxon>Sporidiobolaceae</taxon>
        <taxon>Rhodotorula</taxon>
    </lineage>
</organism>
<protein>
    <submittedName>
        <fullName evidence="1">FGENESH: predicted gene_9.388 protein</fullName>
    </submittedName>
</protein>
<accession>A0A0K3CPR7</accession>
<evidence type="ECO:0000313" key="1">
    <source>
        <dbReference type="EMBL" id="CTR09181.1"/>
    </source>
</evidence>